<sequence>MITLYSIEDTYKALDNNSEALFIPNCDPALIGTYELEREGESVVISCYDYDLLVDCFAKEFSIDCEEDEDPVEQAMEWVDYNIVGAYVGKFTPMIVYKNEEGEYSLE</sequence>
<dbReference type="EMBL" id="LJOW01000193">
    <property type="protein sequence ID" value="OBQ39596.1"/>
    <property type="molecule type" value="Genomic_DNA"/>
</dbReference>
<gene>
    <name evidence="1" type="ORF">AN484_23155</name>
</gene>
<comment type="caution">
    <text evidence="1">The sequence shown here is derived from an EMBL/GenBank/DDBJ whole genome shotgun (WGS) entry which is preliminary data.</text>
</comment>
<organism evidence="1 2">
    <name type="scientific">Aphanizomenon flos-aquae WA102</name>
    <dbReference type="NCBI Taxonomy" id="1710896"/>
    <lineage>
        <taxon>Bacteria</taxon>
        <taxon>Bacillati</taxon>
        <taxon>Cyanobacteriota</taxon>
        <taxon>Cyanophyceae</taxon>
        <taxon>Nostocales</taxon>
        <taxon>Aphanizomenonaceae</taxon>
        <taxon>Aphanizomenon</taxon>
    </lineage>
</organism>
<evidence type="ECO:0000313" key="1">
    <source>
        <dbReference type="EMBL" id="OBQ39596.1"/>
    </source>
</evidence>
<protein>
    <submittedName>
        <fullName evidence="1">Uncharacterized protein</fullName>
    </submittedName>
</protein>
<evidence type="ECO:0000313" key="2">
    <source>
        <dbReference type="Proteomes" id="UP000092093"/>
    </source>
</evidence>
<proteinExistence type="predicted"/>
<name>A0A1B7WR45_APHFL</name>
<accession>A0A1B7WR45</accession>
<reference evidence="1 2" key="1">
    <citation type="submission" date="2015-09" db="EMBL/GenBank/DDBJ databases">
        <title>Aphanizomenon flos-aquae WA102.</title>
        <authorList>
            <person name="Driscoll C."/>
        </authorList>
    </citation>
    <scope>NUCLEOTIDE SEQUENCE [LARGE SCALE GENOMIC DNA]</scope>
    <source>
        <strain evidence="1">WA102</strain>
    </source>
</reference>
<dbReference type="AlphaFoldDB" id="A0A1B7WR45"/>
<dbReference type="Proteomes" id="UP000092093">
    <property type="component" value="Unassembled WGS sequence"/>
</dbReference>